<reference evidence="2" key="1">
    <citation type="submission" date="2017-12" db="EMBL/GenBank/DDBJ databases">
        <authorList>
            <person name="Martens C."/>
            <person name="Dahlstrom E."/>
            <person name="Barbian K."/>
            <person name="Sykora L."/>
            <person name="Ricklefs S."/>
            <person name="Bruno D."/>
            <person name="Anzick I."/>
            <person name="Myles I."/>
            <person name="Datta S.K."/>
        </authorList>
    </citation>
    <scope>NUCLEOTIDE SEQUENCE</scope>
    <source>
        <strain evidence="2">AD2</strain>
        <plasmid evidence="2">p1-AD2</plasmid>
    </source>
</reference>
<organism evidence="2">
    <name type="scientific">Roseomonas mucosa</name>
    <dbReference type="NCBI Taxonomy" id="207340"/>
    <lineage>
        <taxon>Bacteria</taxon>
        <taxon>Pseudomonadati</taxon>
        <taxon>Pseudomonadota</taxon>
        <taxon>Alphaproteobacteria</taxon>
        <taxon>Acetobacterales</taxon>
        <taxon>Roseomonadaceae</taxon>
        <taxon>Roseomonas</taxon>
    </lineage>
</organism>
<proteinExistence type="predicted"/>
<dbReference type="EMBL" id="CP025188">
    <property type="protein sequence ID" value="AWV20672.1"/>
    <property type="molecule type" value="Genomic_DNA"/>
</dbReference>
<geneLocation type="plasmid" evidence="2">
    <name>p1-AD2</name>
</geneLocation>
<evidence type="ECO:0000256" key="1">
    <source>
        <dbReference type="SAM" id="MobiDB-lite"/>
    </source>
</evidence>
<feature type="region of interest" description="Disordered" evidence="1">
    <location>
        <begin position="1"/>
        <end position="29"/>
    </location>
</feature>
<accession>A0A4Y1MRS1</accession>
<gene>
    <name evidence="2" type="ORF">RADP37_05486</name>
</gene>
<sequence length="70" mass="7272">MRPCGSAAAGPRSRFIGKSTSPGEEVAMSPPPWCGSFRAAEASTMFRSTSDAGVTAALCHRSGRRTAEPD</sequence>
<keyword evidence="2" id="KW-0614">Plasmid</keyword>
<protein>
    <submittedName>
        <fullName evidence="2">Uncharacterized protein</fullName>
    </submittedName>
</protein>
<dbReference type="AlphaFoldDB" id="A0A4Y1MRS1"/>
<name>A0A4Y1MRS1_9PROT</name>
<evidence type="ECO:0000313" key="2">
    <source>
        <dbReference type="EMBL" id="AWV20672.1"/>
    </source>
</evidence>